<feature type="transmembrane region" description="Helical" evidence="7">
    <location>
        <begin position="377"/>
        <end position="397"/>
    </location>
</feature>
<evidence type="ECO:0000256" key="1">
    <source>
        <dbReference type="ARBA" id="ARBA00004651"/>
    </source>
</evidence>
<feature type="transmembrane region" description="Helical" evidence="7">
    <location>
        <begin position="551"/>
        <end position="570"/>
    </location>
</feature>
<gene>
    <name evidence="9" type="ORF">D0Z08_17970</name>
</gene>
<dbReference type="GO" id="GO:0005886">
    <property type="term" value="C:plasma membrane"/>
    <property type="evidence" value="ECO:0007669"/>
    <property type="project" value="UniProtKB-SubCell"/>
</dbReference>
<dbReference type="InterPro" id="IPR050545">
    <property type="entry name" value="Mycobact_MmpL"/>
</dbReference>
<comment type="similarity">
    <text evidence="2">Belongs to the resistance-nodulation-cell division (RND) (TC 2.A.6) family. MmpL subfamily.</text>
</comment>
<feature type="transmembrane region" description="Helical" evidence="7">
    <location>
        <begin position="649"/>
        <end position="667"/>
    </location>
</feature>
<proteinExistence type="inferred from homology"/>
<feature type="domain" description="SSD" evidence="8">
    <location>
        <begin position="215"/>
        <end position="339"/>
    </location>
</feature>
<feature type="transmembrane region" description="Helical" evidence="7">
    <location>
        <begin position="590"/>
        <end position="610"/>
    </location>
</feature>
<keyword evidence="6 7" id="KW-0472">Membrane</keyword>
<dbReference type="PANTHER" id="PTHR33406:SF11">
    <property type="entry name" value="MEMBRANE PROTEIN SCO6666-RELATED"/>
    <property type="match status" value="1"/>
</dbReference>
<feature type="transmembrane region" description="Helical" evidence="7">
    <location>
        <begin position="236"/>
        <end position="260"/>
    </location>
</feature>
<dbReference type="InterPro" id="IPR004869">
    <property type="entry name" value="MMPL_dom"/>
</dbReference>
<reference evidence="9 10" key="1">
    <citation type="submission" date="2018-09" db="EMBL/GenBank/DDBJ databases">
        <title>Genome sequencing of Nocardioides immobilis CCTCC AB 2017083 for comparison to Nocardioides silvaticus.</title>
        <authorList>
            <person name="Li C."/>
            <person name="Wang G."/>
        </authorList>
    </citation>
    <scope>NUCLEOTIDE SEQUENCE [LARGE SCALE GENOMIC DNA]</scope>
    <source>
        <strain evidence="9 10">CCTCC AB 2017083</strain>
    </source>
</reference>
<feature type="transmembrane region" description="Helical" evidence="7">
    <location>
        <begin position="19"/>
        <end position="44"/>
    </location>
</feature>
<feature type="transmembrane region" description="Helical" evidence="7">
    <location>
        <begin position="184"/>
        <end position="203"/>
    </location>
</feature>
<dbReference type="Pfam" id="PF03176">
    <property type="entry name" value="MMPL"/>
    <property type="match status" value="2"/>
</dbReference>
<evidence type="ECO:0000256" key="7">
    <source>
        <dbReference type="SAM" id="Phobius"/>
    </source>
</evidence>
<dbReference type="OrthoDB" id="7051771at2"/>
<feature type="transmembrane region" description="Helical" evidence="7">
    <location>
        <begin position="316"/>
        <end position="340"/>
    </location>
</feature>
<dbReference type="PANTHER" id="PTHR33406">
    <property type="entry name" value="MEMBRANE PROTEIN MJ1562-RELATED"/>
    <property type="match status" value="1"/>
</dbReference>
<comment type="subcellular location">
    <subcellularLocation>
        <location evidence="1">Cell membrane</location>
        <topology evidence="1">Multi-pass membrane protein</topology>
    </subcellularLocation>
</comment>
<comment type="caution">
    <text evidence="9">The sequence shown here is derived from an EMBL/GenBank/DDBJ whole genome shotgun (WGS) entry which is preliminary data.</text>
</comment>
<evidence type="ECO:0000256" key="2">
    <source>
        <dbReference type="ARBA" id="ARBA00010157"/>
    </source>
</evidence>
<organism evidence="9 10">
    <name type="scientific">Nocardioides immobilis</name>
    <dbReference type="NCBI Taxonomy" id="2049295"/>
    <lineage>
        <taxon>Bacteria</taxon>
        <taxon>Bacillati</taxon>
        <taxon>Actinomycetota</taxon>
        <taxon>Actinomycetes</taxon>
        <taxon>Propionibacteriales</taxon>
        <taxon>Nocardioidaceae</taxon>
        <taxon>Nocardioides</taxon>
    </lineage>
</organism>
<evidence type="ECO:0000256" key="5">
    <source>
        <dbReference type="ARBA" id="ARBA00022989"/>
    </source>
</evidence>
<dbReference type="SUPFAM" id="SSF82866">
    <property type="entry name" value="Multidrug efflux transporter AcrB transmembrane domain"/>
    <property type="match status" value="2"/>
</dbReference>
<evidence type="ECO:0000259" key="8">
    <source>
        <dbReference type="PROSITE" id="PS50156"/>
    </source>
</evidence>
<dbReference type="Proteomes" id="UP000283644">
    <property type="component" value="Unassembled WGS sequence"/>
</dbReference>
<keyword evidence="3" id="KW-1003">Cell membrane</keyword>
<feature type="transmembrane region" description="Helical" evidence="7">
    <location>
        <begin position="673"/>
        <end position="690"/>
    </location>
</feature>
<dbReference type="PROSITE" id="PS50156">
    <property type="entry name" value="SSD"/>
    <property type="match status" value="1"/>
</dbReference>
<sequence length="739" mass="78798">MTVCHGEVRSMIERWGGVVVRRAVVVLLVGLGITAAALFAGVGLEDKLSSGGFDDPASESARELTEERDVFGNKSIDVIAIFTSEDEVVSDPAFRAELEETLAEVPGDRVESIATFYDTQDPAMVSHDEHATAVYISLGGESQNDFMDSYRAIRPTIADSELDVDFAGPFAVYSDVNEHTKDDLLMAEIVSLPIVLLLSLIIFRSVTASLLPVLVGLVTVLGARAMIAGLNEITEVSIFAPNIITLIGLGLSIDYALFVVSRFREEIALSPDDTRHALVRTMATAGRTVMFSALTVAAAMSSLLVFPQAFLKSIGYGGIAAVLVAMVAALTVLPATLALLGKRVDSIRIPFLQRATAVDSDHGAWSRLARGVMRRPILVAAGVIVVLLAVASPFLGVKWGSVDYRVLPNDAEAHQAAERLNTEFGPERSTANVLLEGADEAEVASYSEALLDVSGVVDVRPVETAGDTTLLRAAWEGNSQSDHSQDLVRELRDVPSPDGTTALVGGLTADTVDLAGSVRSHLPWMGLIVVSVMLVLLFLAFGSLVLPIKAVAMNFFSITAAFGVVTWIFSDGHLSGLLGFESSGFLDLTNPIVMLAVLFGLSMDYEVFLLSRVREQWDATAGSATSPAKRNTDAVATGLQKTGRIITSAALLLAVVIGAFSLSGVVFMKMLGIGMLIALLVDATIVRALLVPATMKLLGRWNWWAPAPLARWWERYGFREAGPTGRSGDAKSEEPLPVG</sequence>
<feature type="transmembrane region" description="Helical" evidence="7">
    <location>
        <begin position="524"/>
        <end position="544"/>
    </location>
</feature>
<evidence type="ECO:0000313" key="9">
    <source>
        <dbReference type="EMBL" id="RHW25665.1"/>
    </source>
</evidence>
<protein>
    <submittedName>
        <fullName evidence="9">MMPL family transporter</fullName>
    </submittedName>
</protein>
<evidence type="ECO:0000313" key="10">
    <source>
        <dbReference type="Proteomes" id="UP000283644"/>
    </source>
</evidence>
<accession>A0A417XZ85</accession>
<feature type="transmembrane region" description="Helical" evidence="7">
    <location>
        <begin position="289"/>
        <end position="310"/>
    </location>
</feature>
<feature type="transmembrane region" description="Helical" evidence="7">
    <location>
        <begin position="210"/>
        <end position="230"/>
    </location>
</feature>
<dbReference type="Gene3D" id="1.20.1640.10">
    <property type="entry name" value="Multidrug efflux transporter AcrB transmembrane domain"/>
    <property type="match status" value="2"/>
</dbReference>
<keyword evidence="10" id="KW-1185">Reference proteome</keyword>
<evidence type="ECO:0000256" key="3">
    <source>
        <dbReference type="ARBA" id="ARBA00022475"/>
    </source>
</evidence>
<name>A0A417XZ85_9ACTN</name>
<dbReference type="EMBL" id="QXGH01000022">
    <property type="protein sequence ID" value="RHW25665.1"/>
    <property type="molecule type" value="Genomic_DNA"/>
</dbReference>
<dbReference type="InterPro" id="IPR000731">
    <property type="entry name" value="SSD"/>
</dbReference>
<evidence type="ECO:0000256" key="4">
    <source>
        <dbReference type="ARBA" id="ARBA00022692"/>
    </source>
</evidence>
<dbReference type="AlphaFoldDB" id="A0A417XZ85"/>
<evidence type="ECO:0000256" key="6">
    <source>
        <dbReference type="ARBA" id="ARBA00023136"/>
    </source>
</evidence>
<keyword evidence="5 7" id="KW-1133">Transmembrane helix</keyword>
<keyword evidence="4 7" id="KW-0812">Transmembrane</keyword>